<reference evidence="2" key="1">
    <citation type="submission" date="2022-04" db="EMBL/GenBank/DDBJ databases">
        <title>Lysobacter sp. CAU 1642 isolated from sea sand.</title>
        <authorList>
            <person name="Kim W."/>
        </authorList>
    </citation>
    <scope>NUCLEOTIDE SEQUENCE</scope>
    <source>
        <strain evidence="2">CAU 1642</strain>
    </source>
</reference>
<dbReference type="RefSeq" id="WP_248210105.1">
    <property type="nucleotide sequence ID" value="NZ_JALNMH010000010.1"/>
</dbReference>
<evidence type="ECO:0000259" key="1">
    <source>
        <dbReference type="Pfam" id="PF00535"/>
    </source>
</evidence>
<dbReference type="SUPFAM" id="SSF53448">
    <property type="entry name" value="Nucleotide-diphospho-sugar transferases"/>
    <property type="match status" value="1"/>
</dbReference>
<protein>
    <submittedName>
        <fullName evidence="2">Glycosyltransferase family 2 protein</fullName>
    </submittedName>
</protein>
<dbReference type="EMBL" id="JALNMH010000010">
    <property type="protein sequence ID" value="MCK7594593.1"/>
    <property type="molecule type" value="Genomic_DNA"/>
</dbReference>
<evidence type="ECO:0000313" key="3">
    <source>
        <dbReference type="Proteomes" id="UP001431449"/>
    </source>
</evidence>
<gene>
    <name evidence="2" type="ORF">M0G41_13045</name>
</gene>
<dbReference type="InterPro" id="IPR029044">
    <property type="entry name" value="Nucleotide-diphossugar_trans"/>
</dbReference>
<keyword evidence="3" id="KW-1185">Reference proteome</keyword>
<feature type="domain" description="Glycosyltransferase 2-like" evidence="1">
    <location>
        <begin position="2"/>
        <end position="117"/>
    </location>
</feature>
<dbReference type="InterPro" id="IPR001173">
    <property type="entry name" value="Glyco_trans_2-like"/>
</dbReference>
<accession>A0ABT0GJ85</accession>
<dbReference type="Pfam" id="PF00535">
    <property type="entry name" value="Glycos_transf_2"/>
    <property type="match status" value="1"/>
</dbReference>
<dbReference type="Proteomes" id="UP001431449">
    <property type="component" value="Unassembled WGS sequence"/>
</dbReference>
<sequence length="287" mass="31108">MSAVVVLHNSAATLAACLRAALAQPALVELMVVDNGSIDNWRGELPEDDRLRVLSNAGNPGFATACNQGAAASAGDVLLFLNPDCLLEPDSLGALLDVAAEQPGDGLLGAQLLEADGRPQPASRRLAPTPPRVLAGRIDLDQPEWQAAGRGPAPRFEPLEAISGALMLIPRCLFESVGGFDAGYRLHFEDLDLCRRVRDSGAWVGIAPRVRVRHLKGTSSRRRPFWVEWQKHRGLWRYYSKFDRPTAGAWTSLLLASLLAAHYPWAALRAWWRSRRAGGAPSGSPLT</sequence>
<proteinExistence type="predicted"/>
<name>A0ABT0GJ85_9GAMM</name>
<organism evidence="2 3">
    <name type="scientific">Pseudomarimonas salicorniae</name>
    <dbReference type="NCBI Taxonomy" id="2933270"/>
    <lineage>
        <taxon>Bacteria</taxon>
        <taxon>Pseudomonadati</taxon>
        <taxon>Pseudomonadota</taxon>
        <taxon>Gammaproteobacteria</taxon>
        <taxon>Lysobacterales</taxon>
        <taxon>Lysobacteraceae</taxon>
        <taxon>Pseudomarimonas</taxon>
    </lineage>
</organism>
<dbReference type="PANTHER" id="PTHR43179:SF7">
    <property type="entry name" value="RHAMNOSYLTRANSFERASE WBBL"/>
    <property type="match status" value="1"/>
</dbReference>
<dbReference type="PANTHER" id="PTHR43179">
    <property type="entry name" value="RHAMNOSYLTRANSFERASE WBBL"/>
    <property type="match status" value="1"/>
</dbReference>
<dbReference type="Gene3D" id="3.90.550.10">
    <property type="entry name" value="Spore Coat Polysaccharide Biosynthesis Protein SpsA, Chain A"/>
    <property type="match status" value="1"/>
</dbReference>
<comment type="caution">
    <text evidence="2">The sequence shown here is derived from an EMBL/GenBank/DDBJ whole genome shotgun (WGS) entry which is preliminary data.</text>
</comment>
<evidence type="ECO:0000313" key="2">
    <source>
        <dbReference type="EMBL" id="MCK7594593.1"/>
    </source>
</evidence>